<protein>
    <submittedName>
        <fullName evidence="1">Uncharacterized protein</fullName>
    </submittedName>
</protein>
<dbReference type="AlphaFoldDB" id="A0A7D9DHB0"/>
<comment type="caution">
    <text evidence="1">The sequence shown here is derived from an EMBL/GenBank/DDBJ whole genome shotgun (WGS) entry which is preliminary data.</text>
</comment>
<gene>
    <name evidence="1" type="ORF">PACLA_8A013989</name>
</gene>
<keyword evidence="2" id="KW-1185">Reference proteome</keyword>
<proteinExistence type="predicted"/>
<dbReference type="EMBL" id="CACRXK020000834">
    <property type="protein sequence ID" value="CAB3985152.1"/>
    <property type="molecule type" value="Genomic_DNA"/>
</dbReference>
<evidence type="ECO:0000313" key="1">
    <source>
        <dbReference type="EMBL" id="CAB3985152.1"/>
    </source>
</evidence>
<evidence type="ECO:0000313" key="2">
    <source>
        <dbReference type="Proteomes" id="UP001152795"/>
    </source>
</evidence>
<accession>A0A7D9DHB0</accession>
<dbReference type="OrthoDB" id="10006939at2759"/>
<reference evidence="1" key="1">
    <citation type="submission" date="2020-04" db="EMBL/GenBank/DDBJ databases">
        <authorList>
            <person name="Alioto T."/>
            <person name="Alioto T."/>
            <person name="Gomez Garrido J."/>
        </authorList>
    </citation>
    <scope>NUCLEOTIDE SEQUENCE</scope>
    <source>
        <strain evidence="1">A484AB</strain>
    </source>
</reference>
<organism evidence="1 2">
    <name type="scientific">Paramuricea clavata</name>
    <name type="common">Red gorgonian</name>
    <name type="synonym">Violescent sea-whip</name>
    <dbReference type="NCBI Taxonomy" id="317549"/>
    <lineage>
        <taxon>Eukaryota</taxon>
        <taxon>Metazoa</taxon>
        <taxon>Cnidaria</taxon>
        <taxon>Anthozoa</taxon>
        <taxon>Octocorallia</taxon>
        <taxon>Malacalcyonacea</taxon>
        <taxon>Plexauridae</taxon>
        <taxon>Paramuricea</taxon>
    </lineage>
</organism>
<dbReference type="GO" id="GO:0003676">
    <property type="term" value="F:nucleic acid binding"/>
    <property type="evidence" value="ECO:0007669"/>
    <property type="project" value="InterPro"/>
</dbReference>
<name>A0A7D9DHB0_PARCT</name>
<sequence>MAISLKSSLESILTLVLQSADVKKDRRLFLMDNDQSQTSKAARKAMEKIEAEFHQISATSPDLKPNENVFHLVKKSLENEAIADNITYETFQDFSARVLKPL</sequence>
<dbReference type="Proteomes" id="UP001152795">
    <property type="component" value="Unassembled WGS sequence"/>
</dbReference>
<dbReference type="Gene3D" id="3.30.420.10">
    <property type="entry name" value="Ribonuclease H-like superfamily/Ribonuclease H"/>
    <property type="match status" value="1"/>
</dbReference>
<dbReference type="InterPro" id="IPR036397">
    <property type="entry name" value="RNaseH_sf"/>
</dbReference>